<keyword evidence="4" id="KW-1134">Transmembrane beta strand</keyword>
<keyword evidence="6" id="KW-0472">Membrane</keyword>
<dbReference type="EMBL" id="JAQIPB010000008">
    <property type="protein sequence ID" value="MDA7418164.1"/>
    <property type="molecule type" value="Genomic_DNA"/>
</dbReference>
<name>A0AAE3NBM2_9BURK</name>
<keyword evidence="8" id="KW-0175">Coiled coil</keyword>
<keyword evidence="9" id="KW-0732">Signal</keyword>
<evidence type="ECO:0000313" key="11">
    <source>
        <dbReference type="Proteomes" id="UP001212602"/>
    </source>
</evidence>
<dbReference type="Gene3D" id="1.20.1600.10">
    <property type="entry name" value="Outer membrane efflux proteins (OEP)"/>
    <property type="match status" value="1"/>
</dbReference>
<reference evidence="10" key="1">
    <citation type="submission" date="2023-01" db="EMBL/GenBank/DDBJ databases">
        <title>Xenophilus mangrovi sp. nov., isolated from soil of Mangrove nature reserve.</title>
        <authorList>
            <person name="Xu S."/>
            <person name="Liu Z."/>
            <person name="Xu Y."/>
        </authorList>
    </citation>
    <scope>NUCLEOTIDE SEQUENCE</scope>
    <source>
        <strain evidence="10">YW8</strain>
    </source>
</reference>
<evidence type="ECO:0000256" key="5">
    <source>
        <dbReference type="ARBA" id="ARBA00022692"/>
    </source>
</evidence>
<organism evidence="10 11">
    <name type="scientific">Xenophilus arseniciresistens</name>
    <dbReference type="NCBI Taxonomy" id="1283306"/>
    <lineage>
        <taxon>Bacteria</taxon>
        <taxon>Pseudomonadati</taxon>
        <taxon>Pseudomonadota</taxon>
        <taxon>Betaproteobacteria</taxon>
        <taxon>Burkholderiales</taxon>
        <taxon>Comamonadaceae</taxon>
        <taxon>Xenophilus</taxon>
    </lineage>
</organism>
<feature type="signal peptide" evidence="9">
    <location>
        <begin position="1"/>
        <end position="25"/>
    </location>
</feature>
<comment type="similarity">
    <text evidence="2">Belongs to the outer membrane factor (OMF) (TC 1.B.17) family.</text>
</comment>
<dbReference type="SUPFAM" id="SSF56954">
    <property type="entry name" value="Outer membrane efflux proteins (OEP)"/>
    <property type="match status" value="1"/>
</dbReference>
<dbReference type="GO" id="GO:1990281">
    <property type="term" value="C:efflux pump complex"/>
    <property type="evidence" value="ECO:0007669"/>
    <property type="project" value="TreeGrafter"/>
</dbReference>
<evidence type="ECO:0000256" key="6">
    <source>
        <dbReference type="ARBA" id="ARBA00023136"/>
    </source>
</evidence>
<keyword evidence="5" id="KW-0812">Transmembrane</keyword>
<feature type="chain" id="PRO_5042100921" evidence="9">
    <location>
        <begin position="26"/>
        <end position="529"/>
    </location>
</feature>
<comment type="subcellular location">
    <subcellularLocation>
        <location evidence="1">Cell outer membrane</location>
    </subcellularLocation>
</comment>
<evidence type="ECO:0000256" key="7">
    <source>
        <dbReference type="ARBA" id="ARBA00023237"/>
    </source>
</evidence>
<sequence>MTALRSTAVPALLLAALQLAPGAQAQPAMAPEAAAPVQGSAAALTPAHRLATPSVTISGEVVRIKQALQLLAQEHPEVLSAQAAALTSGFEVESARQARYPRFKVGSATGSYNSGADGASSQSYQLISAEARMALIDGGAISARVRAAEAGSLAQQEAAVSTSQKVVLDAITAYLQLQRFELQRELAGSATRVVAELSRAEQRRVQLGATGQNDLRMAAARQASIAAREADFAAQRDEALAKFQSYFGFEPEPRRLPVLATPANWAIESQAEALRRAESRSTELAEGRGRVEKAQALVDQQEASVWPTVEAVVVKTKDPRGVSPSEPTRAALELNWNFGSGFDRQLRVKSALAEVENQRAKLEGARRNLFEATNSAWGRSQSGRERERQLKEAVRESGEAFRGRRRLLEFGRETLPNVLDAQLDYYTLLQDYIDAVFDQRITEFRLARATGELRVLPDAPNPWVDRIFGGTPGPLLDEDGVLGLECMAASRSSCKPARALAQGSGGSRSGTGEFGSPLALSVAPRLTMR</sequence>
<dbReference type="InterPro" id="IPR051906">
    <property type="entry name" value="TolC-like"/>
</dbReference>
<evidence type="ECO:0000256" key="2">
    <source>
        <dbReference type="ARBA" id="ARBA00007613"/>
    </source>
</evidence>
<keyword evidence="11" id="KW-1185">Reference proteome</keyword>
<dbReference type="Proteomes" id="UP001212602">
    <property type="component" value="Unassembled WGS sequence"/>
</dbReference>
<dbReference type="PANTHER" id="PTHR30026">
    <property type="entry name" value="OUTER MEMBRANE PROTEIN TOLC"/>
    <property type="match status" value="1"/>
</dbReference>
<evidence type="ECO:0000313" key="10">
    <source>
        <dbReference type="EMBL" id="MDA7418164.1"/>
    </source>
</evidence>
<dbReference type="RefSeq" id="WP_271429374.1">
    <property type="nucleotide sequence ID" value="NZ_JAQIPB010000008.1"/>
</dbReference>
<dbReference type="InterPro" id="IPR003423">
    <property type="entry name" value="OMP_efflux"/>
</dbReference>
<dbReference type="AlphaFoldDB" id="A0AAE3NBM2"/>
<feature type="coiled-coil region" evidence="8">
    <location>
        <begin position="348"/>
        <end position="375"/>
    </location>
</feature>
<gene>
    <name evidence="10" type="ORF">PGB34_17500</name>
</gene>
<accession>A0AAE3NBM2</accession>
<dbReference type="GO" id="GO:0015288">
    <property type="term" value="F:porin activity"/>
    <property type="evidence" value="ECO:0007669"/>
    <property type="project" value="TreeGrafter"/>
</dbReference>
<comment type="caution">
    <text evidence="10">The sequence shown here is derived from an EMBL/GenBank/DDBJ whole genome shotgun (WGS) entry which is preliminary data.</text>
</comment>
<dbReference type="GO" id="GO:0009279">
    <property type="term" value="C:cell outer membrane"/>
    <property type="evidence" value="ECO:0007669"/>
    <property type="project" value="UniProtKB-SubCell"/>
</dbReference>
<evidence type="ECO:0000256" key="1">
    <source>
        <dbReference type="ARBA" id="ARBA00004442"/>
    </source>
</evidence>
<dbReference type="Pfam" id="PF02321">
    <property type="entry name" value="OEP"/>
    <property type="match status" value="2"/>
</dbReference>
<dbReference type="GO" id="GO:0015562">
    <property type="term" value="F:efflux transmembrane transporter activity"/>
    <property type="evidence" value="ECO:0007669"/>
    <property type="project" value="InterPro"/>
</dbReference>
<keyword evidence="7" id="KW-0998">Cell outer membrane</keyword>
<dbReference type="PANTHER" id="PTHR30026:SF22">
    <property type="entry name" value="OUTER MEMBRANE EFFLUX PROTEIN"/>
    <property type="match status" value="1"/>
</dbReference>
<keyword evidence="3" id="KW-0813">Transport</keyword>
<proteinExistence type="inferred from homology"/>
<evidence type="ECO:0000256" key="3">
    <source>
        <dbReference type="ARBA" id="ARBA00022448"/>
    </source>
</evidence>
<evidence type="ECO:0000256" key="4">
    <source>
        <dbReference type="ARBA" id="ARBA00022452"/>
    </source>
</evidence>
<evidence type="ECO:0000256" key="8">
    <source>
        <dbReference type="SAM" id="Coils"/>
    </source>
</evidence>
<evidence type="ECO:0000256" key="9">
    <source>
        <dbReference type="SAM" id="SignalP"/>
    </source>
</evidence>
<protein>
    <submittedName>
        <fullName evidence="10">TolC family protein</fullName>
    </submittedName>
</protein>